<dbReference type="AlphaFoldDB" id="A0A5Q0BGT4"/>
<dbReference type="RefSeq" id="WP_153247366.1">
    <property type="nucleotide sequence ID" value="NZ_CP044205.1"/>
</dbReference>
<keyword evidence="2" id="KW-1185">Reference proteome</keyword>
<proteinExistence type="predicted"/>
<gene>
    <name evidence="1" type="ORF">F6R98_01070</name>
</gene>
<dbReference type="EMBL" id="CP044205">
    <property type="protein sequence ID" value="QFY41387.1"/>
    <property type="molecule type" value="Genomic_DNA"/>
</dbReference>
<accession>A0A5Q0BGT4</accession>
<evidence type="ECO:0000313" key="1">
    <source>
        <dbReference type="EMBL" id="QFY41387.1"/>
    </source>
</evidence>
<evidence type="ECO:0000313" key="2">
    <source>
        <dbReference type="Proteomes" id="UP000325755"/>
    </source>
</evidence>
<sequence length="64" mass="7292">MAKINIDGKEYEFDDLSNEQKGQILSLQFVETELQRLEAQIAVFKTAQMAYINELKSLLPTTAN</sequence>
<name>A0A5Q0BGT4_9GAMM</name>
<dbReference type="Proteomes" id="UP000325755">
    <property type="component" value="Chromosome"/>
</dbReference>
<protein>
    <submittedName>
        <fullName evidence="1">Uncharacterized protein</fullName>
    </submittedName>
</protein>
<dbReference type="OrthoDB" id="5739715at2"/>
<dbReference type="InParanoid" id="A0A5Q0BGT4"/>
<organism evidence="1 2">
    <name type="scientific">Candidatus Methylospira mobilis</name>
    <dbReference type="NCBI Taxonomy" id="1808979"/>
    <lineage>
        <taxon>Bacteria</taxon>
        <taxon>Pseudomonadati</taxon>
        <taxon>Pseudomonadota</taxon>
        <taxon>Gammaproteobacteria</taxon>
        <taxon>Methylococcales</taxon>
        <taxon>Methylococcaceae</taxon>
        <taxon>Candidatus Methylospira</taxon>
    </lineage>
</organism>
<reference evidence="1 2" key="1">
    <citation type="submission" date="2019-09" db="EMBL/GenBank/DDBJ databases">
        <title>Ecophysiology of the spiral-shaped methanotroph Methylospira mobilis as revealed by the complete genome sequence.</title>
        <authorList>
            <person name="Oshkin I.Y."/>
            <person name="Dedysh S.N."/>
            <person name="Miroshnikov K."/>
            <person name="Danilova O.V."/>
            <person name="Hakobyan A."/>
            <person name="Liesack W."/>
        </authorList>
    </citation>
    <scope>NUCLEOTIDE SEQUENCE [LARGE SCALE GENOMIC DNA]</scope>
    <source>
        <strain evidence="1 2">Shm1</strain>
    </source>
</reference>
<dbReference type="KEGG" id="mmob:F6R98_01070"/>